<organism evidence="1 2">
    <name type="scientific">Salipaludibacillus agaradhaerens</name>
    <name type="common">Bacillus agaradhaerens</name>
    <dbReference type="NCBI Taxonomy" id="76935"/>
    <lineage>
        <taxon>Bacteria</taxon>
        <taxon>Bacillati</taxon>
        <taxon>Bacillota</taxon>
        <taxon>Bacilli</taxon>
        <taxon>Bacillales</taxon>
        <taxon>Bacillaceae</taxon>
    </lineage>
</organism>
<keyword evidence="2" id="KW-1185">Reference proteome</keyword>
<dbReference type="Proteomes" id="UP001057753">
    <property type="component" value="Unassembled WGS sequence"/>
</dbReference>
<protein>
    <submittedName>
        <fullName evidence="1">Uncharacterized protein</fullName>
    </submittedName>
</protein>
<dbReference type="AlphaFoldDB" id="A0A9Q4B239"/>
<sequence length="90" mass="10058">METIKYGNKVYQVDNINATDRDTNGVQIITITGYSKNESLTSFLQVVAFAYSTGLEKVKYSQITLPNSMLNKFSGGDDYVRQSDFKTTAI</sequence>
<dbReference type="EMBL" id="JABXYM010000001">
    <property type="protein sequence ID" value="MCR6096909.1"/>
    <property type="molecule type" value="Genomic_DNA"/>
</dbReference>
<reference evidence="1" key="1">
    <citation type="submission" date="2020-06" db="EMBL/GenBank/DDBJ databases">
        <title>Insight into the genomes of haloalkaliphilic bacilli from Kenyan soda lakes.</title>
        <authorList>
            <person name="Mwirichia R."/>
            <person name="Villamizar G.C."/>
            <person name="Poehlein A."/>
            <person name="Mugweru J."/>
            <person name="Kipnyargis A."/>
            <person name="Kiplimo D."/>
            <person name="Orwa P."/>
            <person name="Daniel R."/>
        </authorList>
    </citation>
    <scope>NUCLEOTIDE SEQUENCE</scope>
    <source>
        <strain evidence="1">B1096_S55</strain>
    </source>
</reference>
<name>A0A9Q4B239_SALAG</name>
<evidence type="ECO:0000313" key="2">
    <source>
        <dbReference type="Proteomes" id="UP001057753"/>
    </source>
</evidence>
<proteinExistence type="predicted"/>
<evidence type="ECO:0000313" key="1">
    <source>
        <dbReference type="EMBL" id="MCR6096909.1"/>
    </source>
</evidence>
<dbReference type="RefSeq" id="WP_257821397.1">
    <property type="nucleotide sequence ID" value="NZ_JABXYM010000001.1"/>
</dbReference>
<gene>
    <name evidence="1" type="ORF">HXA33_10105</name>
</gene>
<comment type="caution">
    <text evidence="1">The sequence shown here is derived from an EMBL/GenBank/DDBJ whole genome shotgun (WGS) entry which is preliminary data.</text>
</comment>
<accession>A0A9Q4B239</accession>